<dbReference type="Pfam" id="PF13175">
    <property type="entry name" value="AAA_15"/>
    <property type="match status" value="1"/>
</dbReference>
<protein>
    <submittedName>
        <fullName evidence="2">AAA ATPase domain-containing protein</fullName>
    </submittedName>
</protein>
<sequence>MQIEIGFRNFRAFQNAEISLRPMNILMGTNGSGKSSVLQLIMMLSQSSSLIDESSNSAIKINGPLCSFGSVENIFNLKDTRKELVFDFTISEKIVSDVKDQVLSYAFKEIQNLIERGIYYLEFLSSRAHDKNFDENVLSLVERSERWSRKREENYTLKEYKDKCNFYVEVKDLIKKSEELFGPTENEKIAFRLSRRRIARDRKSHYNRYRPRYELHQVSLVDIDISQKLISEIFNFSGGCRIVYELKVTNNSAQRSSRINISNISFYSHNQLFCSFDGGVINSAIGSKESGDGNPSFFDHYKSARENLFDLNASIFEVVYQADYDELSVNILSKWLGGLESKVRNYFHSREVAVVKPLRGYPRRYYDAYGSDLKEEAFEIINVLKHNQEAKEFINNWVGRFDIEMDASEYEDFLGKIYTRRRVNGVDLNVDLIDSGFGYSQVLPILYKGLIADKDAIFIVEQPEIHLHPNMQAELADFFIDLYNFKRKEEGGNFTIIIETHSEYLIKRFARRIAEKQYKSYDHKSISPGSEEVGLFFIESSSVGDGAGIRFSEINKFGGIEWPKDFFEARDEDLKATIKSRMRMLGDE</sequence>
<organism evidence="2 3">
    <name type="scientific">Roseibium denhamense</name>
    <dbReference type="NCBI Taxonomy" id="76305"/>
    <lineage>
        <taxon>Bacteria</taxon>
        <taxon>Pseudomonadati</taxon>
        <taxon>Pseudomonadota</taxon>
        <taxon>Alphaproteobacteria</taxon>
        <taxon>Hyphomicrobiales</taxon>
        <taxon>Stappiaceae</taxon>
        <taxon>Roseibium</taxon>
    </lineage>
</organism>
<dbReference type="InterPro" id="IPR051396">
    <property type="entry name" value="Bact_Antivir_Def_Nuclease"/>
</dbReference>
<dbReference type="InterPro" id="IPR041685">
    <property type="entry name" value="AAA_GajA/Old/RecF-like"/>
</dbReference>
<accession>A0ABY1P6Q2</accession>
<evidence type="ECO:0000259" key="1">
    <source>
        <dbReference type="Pfam" id="PF13175"/>
    </source>
</evidence>
<dbReference type="EMBL" id="FXTT01000003">
    <property type="protein sequence ID" value="SMP26823.1"/>
    <property type="molecule type" value="Genomic_DNA"/>
</dbReference>
<dbReference type="SUPFAM" id="SSF52540">
    <property type="entry name" value="P-loop containing nucleoside triphosphate hydrolases"/>
    <property type="match status" value="1"/>
</dbReference>
<keyword evidence="3" id="KW-1185">Reference proteome</keyword>
<dbReference type="RefSeq" id="WP_155192768.1">
    <property type="nucleotide sequence ID" value="NZ_BAAAEA010000002.1"/>
</dbReference>
<gene>
    <name evidence="2" type="ORF">SAMN06265374_2802</name>
</gene>
<dbReference type="Proteomes" id="UP001157914">
    <property type="component" value="Unassembled WGS sequence"/>
</dbReference>
<feature type="domain" description="Endonuclease GajA/Old nuclease/RecF-like AAA" evidence="1">
    <location>
        <begin position="5"/>
        <end position="506"/>
    </location>
</feature>
<name>A0ABY1P6Q2_9HYPH</name>
<comment type="caution">
    <text evidence="2">The sequence shown here is derived from an EMBL/GenBank/DDBJ whole genome shotgun (WGS) entry which is preliminary data.</text>
</comment>
<evidence type="ECO:0000313" key="3">
    <source>
        <dbReference type="Proteomes" id="UP001157914"/>
    </source>
</evidence>
<dbReference type="InterPro" id="IPR027417">
    <property type="entry name" value="P-loop_NTPase"/>
</dbReference>
<proteinExistence type="predicted"/>
<dbReference type="PANTHER" id="PTHR43581">
    <property type="entry name" value="ATP/GTP PHOSPHATASE"/>
    <property type="match status" value="1"/>
</dbReference>
<dbReference type="PANTHER" id="PTHR43581:SF2">
    <property type="entry name" value="EXCINUCLEASE ATPASE SUBUNIT"/>
    <property type="match status" value="1"/>
</dbReference>
<evidence type="ECO:0000313" key="2">
    <source>
        <dbReference type="EMBL" id="SMP26823.1"/>
    </source>
</evidence>
<dbReference type="Gene3D" id="3.40.50.300">
    <property type="entry name" value="P-loop containing nucleotide triphosphate hydrolases"/>
    <property type="match status" value="1"/>
</dbReference>
<reference evidence="2 3" key="1">
    <citation type="submission" date="2017-05" db="EMBL/GenBank/DDBJ databases">
        <authorList>
            <person name="Varghese N."/>
            <person name="Submissions S."/>
        </authorList>
    </citation>
    <scope>NUCLEOTIDE SEQUENCE [LARGE SCALE GENOMIC DNA]</scope>
    <source>
        <strain evidence="2 3">DSM 15949</strain>
    </source>
</reference>